<name>A0A7J3Z987_9CREN</name>
<comment type="caution">
    <text evidence="1">The sequence shown here is derived from an EMBL/GenBank/DDBJ whole genome shotgun (WGS) entry which is preliminary data.</text>
</comment>
<gene>
    <name evidence="1" type="ORF">ENM66_07350</name>
</gene>
<protein>
    <submittedName>
        <fullName evidence="1">Uncharacterized protein</fullName>
    </submittedName>
</protein>
<organism evidence="1">
    <name type="scientific">Ignisphaera aggregans</name>
    <dbReference type="NCBI Taxonomy" id="334771"/>
    <lineage>
        <taxon>Archaea</taxon>
        <taxon>Thermoproteota</taxon>
        <taxon>Thermoprotei</taxon>
        <taxon>Desulfurococcales</taxon>
        <taxon>Desulfurococcaceae</taxon>
        <taxon>Ignisphaera</taxon>
    </lineage>
</organism>
<dbReference type="AlphaFoldDB" id="A0A7J3Z987"/>
<dbReference type="EMBL" id="DRYQ01000106">
    <property type="protein sequence ID" value="HHQ51145.1"/>
    <property type="molecule type" value="Genomic_DNA"/>
</dbReference>
<reference evidence="1" key="1">
    <citation type="journal article" date="2020" name="mSystems">
        <title>Genome- and Community-Level Interaction Insights into Carbon Utilization and Element Cycling Functions of Hydrothermarchaeota in Hydrothermal Sediment.</title>
        <authorList>
            <person name="Zhou Z."/>
            <person name="Liu Y."/>
            <person name="Xu W."/>
            <person name="Pan J."/>
            <person name="Luo Z.H."/>
            <person name="Li M."/>
        </authorList>
    </citation>
    <scope>NUCLEOTIDE SEQUENCE [LARGE SCALE GENOMIC DNA]</scope>
    <source>
        <strain evidence="1">SpSt-1105</strain>
    </source>
</reference>
<evidence type="ECO:0000313" key="1">
    <source>
        <dbReference type="EMBL" id="HHQ51145.1"/>
    </source>
</evidence>
<accession>A0A7J3Z987</accession>
<proteinExistence type="predicted"/>
<sequence length="86" mass="9541">MPKTGSVSRNIVMSQEVVRRDGKVRLVLSCRDGLWNRCSVINSVPAEVSVLNFYVAPTYVNLVPDTGEYIMSHTGENTGFTLFIGF</sequence>